<name>A0A5C6N5I3_9TELE</name>
<accession>A0A5C6N5I3</accession>
<evidence type="ECO:0000313" key="1">
    <source>
        <dbReference type="EMBL" id="TWW62576.1"/>
    </source>
</evidence>
<organism evidence="1 2">
    <name type="scientific">Takifugu flavidus</name>
    <name type="common">sansaifugu</name>
    <dbReference type="NCBI Taxonomy" id="433684"/>
    <lineage>
        <taxon>Eukaryota</taxon>
        <taxon>Metazoa</taxon>
        <taxon>Chordata</taxon>
        <taxon>Craniata</taxon>
        <taxon>Vertebrata</taxon>
        <taxon>Euteleostomi</taxon>
        <taxon>Actinopterygii</taxon>
        <taxon>Neopterygii</taxon>
        <taxon>Teleostei</taxon>
        <taxon>Neoteleostei</taxon>
        <taxon>Acanthomorphata</taxon>
        <taxon>Eupercaria</taxon>
        <taxon>Tetraodontiformes</taxon>
        <taxon>Tetradontoidea</taxon>
        <taxon>Tetraodontidae</taxon>
        <taxon>Takifugu</taxon>
    </lineage>
</organism>
<protein>
    <submittedName>
        <fullName evidence="1">Uncharacterized protein</fullName>
    </submittedName>
</protein>
<gene>
    <name evidence="1" type="ORF">D4764_04G0012230</name>
</gene>
<dbReference type="AlphaFoldDB" id="A0A5C6N5I3"/>
<dbReference type="Proteomes" id="UP000324091">
    <property type="component" value="Chromosome 4"/>
</dbReference>
<proteinExistence type="predicted"/>
<evidence type="ECO:0000313" key="2">
    <source>
        <dbReference type="Proteomes" id="UP000324091"/>
    </source>
</evidence>
<comment type="caution">
    <text evidence="1">The sequence shown here is derived from an EMBL/GenBank/DDBJ whole genome shotgun (WGS) entry which is preliminary data.</text>
</comment>
<keyword evidence="2" id="KW-1185">Reference proteome</keyword>
<dbReference type="EMBL" id="RHFK02000017">
    <property type="protein sequence ID" value="TWW62576.1"/>
    <property type="molecule type" value="Genomic_DNA"/>
</dbReference>
<sequence length="198" mass="21289">MEDLRSAMILAQGNSAVEQNHQSDQYNKRVRGLPLSVGDRVLLANKGVKGKRKLSDKWEAVVYDVVASKPDLHIYKIRDQAGNEKTVHRNLLLQVNFLPLDVSLDVTKAQSAVGVDVVPEEPGVSVGQSPNERMEPDVMSCDCPTEFAGPPLVPCDENIRSPQEAGNISAAPFPGLAIAPQCDGANHHAAFATGSETP</sequence>
<reference evidence="1 2" key="1">
    <citation type="submission" date="2019-04" db="EMBL/GenBank/DDBJ databases">
        <title>Chromosome genome assembly for Takifugu flavidus.</title>
        <authorList>
            <person name="Xiao S."/>
        </authorList>
    </citation>
    <scope>NUCLEOTIDE SEQUENCE [LARGE SCALE GENOMIC DNA]</scope>
    <source>
        <strain evidence="1">HTHZ2018</strain>
        <tissue evidence="1">Muscle</tissue>
    </source>
</reference>